<dbReference type="SMART" id="SM00326">
    <property type="entry name" value="SH3"/>
    <property type="match status" value="1"/>
</dbReference>
<name>A0A671KDA8_9TELE</name>
<reference evidence="5" key="1">
    <citation type="submission" date="2025-08" db="UniProtKB">
        <authorList>
            <consortium name="Ensembl"/>
        </authorList>
    </citation>
    <scope>IDENTIFICATION</scope>
</reference>
<dbReference type="Gene3D" id="2.30.30.40">
    <property type="entry name" value="SH3 Domains"/>
    <property type="match status" value="1"/>
</dbReference>
<dbReference type="PROSITE" id="PS50002">
    <property type="entry name" value="SH3"/>
    <property type="match status" value="1"/>
</dbReference>
<dbReference type="SMART" id="SM00325">
    <property type="entry name" value="RhoGEF"/>
    <property type="match status" value="1"/>
</dbReference>
<dbReference type="InterPro" id="IPR001452">
    <property type="entry name" value="SH3_domain"/>
</dbReference>
<evidence type="ECO:0000256" key="1">
    <source>
        <dbReference type="ARBA" id="ARBA00022443"/>
    </source>
</evidence>
<evidence type="ECO:0000313" key="5">
    <source>
        <dbReference type="Ensembl" id="ENSSANP00000004896.1"/>
    </source>
</evidence>
<dbReference type="SUPFAM" id="SSF50729">
    <property type="entry name" value="PH domain-like"/>
    <property type="match status" value="1"/>
</dbReference>
<dbReference type="PANTHER" id="PTHR12845:SF7">
    <property type="entry name" value="RHO GUANINE NUCLEOTIDE EXCHANGE FACTOR 15"/>
    <property type="match status" value="1"/>
</dbReference>
<keyword evidence="1 2" id="KW-0728">SH3 domain</keyword>
<dbReference type="Ensembl" id="ENSSANT00000005264.1">
    <property type="protein sequence ID" value="ENSSANP00000004896.1"/>
    <property type="gene ID" value="ENSSANG00000002646.1"/>
</dbReference>
<dbReference type="AlphaFoldDB" id="A0A671KDA8"/>
<dbReference type="InterPro" id="IPR036028">
    <property type="entry name" value="SH3-like_dom_sf"/>
</dbReference>
<dbReference type="Pfam" id="PF00621">
    <property type="entry name" value="RhoGEF"/>
    <property type="match status" value="1"/>
</dbReference>
<evidence type="ECO:0000256" key="2">
    <source>
        <dbReference type="PROSITE-ProRule" id="PRU00192"/>
    </source>
</evidence>
<dbReference type="SUPFAM" id="SSF48065">
    <property type="entry name" value="DBL homology domain (DH-domain)"/>
    <property type="match status" value="1"/>
</dbReference>
<dbReference type="Pfam" id="PF00018">
    <property type="entry name" value="SH3_1"/>
    <property type="match status" value="1"/>
</dbReference>
<dbReference type="Gene3D" id="2.30.29.30">
    <property type="entry name" value="Pleckstrin-homology domain (PH domain)/Phosphotyrosine-binding domain (PTB)"/>
    <property type="match status" value="1"/>
</dbReference>
<dbReference type="GO" id="GO:0005085">
    <property type="term" value="F:guanyl-nucleotide exchange factor activity"/>
    <property type="evidence" value="ECO:0007669"/>
    <property type="project" value="InterPro"/>
</dbReference>
<dbReference type="InterPro" id="IPR047271">
    <property type="entry name" value="Ephexin-like"/>
</dbReference>
<evidence type="ECO:0000259" key="3">
    <source>
        <dbReference type="PROSITE" id="PS50002"/>
    </source>
</evidence>
<dbReference type="CDD" id="cd11793">
    <property type="entry name" value="SH3_ephexin1_like"/>
    <property type="match status" value="1"/>
</dbReference>
<dbReference type="InterPro" id="IPR011993">
    <property type="entry name" value="PH-like_dom_sf"/>
</dbReference>
<feature type="domain" description="SH3" evidence="3">
    <location>
        <begin position="330"/>
        <end position="391"/>
    </location>
</feature>
<dbReference type="PROSITE" id="PS50010">
    <property type="entry name" value="DH_2"/>
    <property type="match status" value="1"/>
</dbReference>
<reference evidence="5" key="2">
    <citation type="submission" date="2025-09" db="UniProtKB">
        <authorList>
            <consortium name="Ensembl"/>
        </authorList>
    </citation>
    <scope>IDENTIFICATION</scope>
</reference>
<dbReference type="Proteomes" id="UP000472260">
    <property type="component" value="Unassembled WGS sequence"/>
</dbReference>
<organism evidence="5 6">
    <name type="scientific">Sinocyclocheilus anshuiensis</name>
    <dbReference type="NCBI Taxonomy" id="1608454"/>
    <lineage>
        <taxon>Eukaryota</taxon>
        <taxon>Metazoa</taxon>
        <taxon>Chordata</taxon>
        <taxon>Craniata</taxon>
        <taxon>Vertebrata</taxon>
        <taxon>Euteleostomi</taxon>
        <taxon>Actinopterygii</taxon>
        <taxon>Neopterygii</taxon>
        <taxon>Teleostei</taxon>
        <taxon>Ostariophysi</taxon>
        <taxon>Cypriniformes</taxon>
        <taxon>Cyprinidae</taxon>
        <taxon>Cyprininae</taxon>
        <taxon>Sinocyclocheilus</taxon>
    </lineage>
</organism>
<feature type="domain" description="DH" evidence="4">
    <location>
        <begin position="84"/>
        <end position="231"/>
    </location>
</feature>
<evidence type="ECO:0000259" key="4">
    <source>
        <dbReference type="PROSITE" id="PS50010"/>
    </source>
</evidence>
<dbReference type="InterPro" id="IPR000219">
    <property type="entry name" value="DH_dom"/>
</dbReference>
<proteinExistence type="predicted"/>
<dbReference type="InterPro" id="IPR035899">
    <property type="entry name" value="DBL_dom_sf"/>
</dbReference>
<accession>A0A671KDA8</accession>
<sequence length="415" mass="48507">MSSSEPLYQIYQAKVLKEASQIQSDSPDCNRRSVSETLGLEGPGGLGVVGTRFKRGPDEITLWQDLPVVKESGVLHKLTRTEKQRQESMFEVLTSEASYLRSLRVLKDHFLGSRELNETLVIHDRRALFSNLLQVYEVSERFIGDLLKRVDESVVISDVCDIIYEHSENHFSVFIDYVRNQQYQEKTYSRLIDFSLVMRRLESSPLCKHLPFTSFMLLPFQRITRIKILIQVRYLYILLMFSKNTCSSNFSIKCEMIRQYRNKCIPVYMFLFNDLLILTKKKRLEAYDRFVVIDHAHRSLVQVQTTENNLGPRLDHCFCLTLLENHRGNTYCPQVQCVSQYVAKQADELSLEPSDVFNMLRKTSEGWYEGMRLSDGKKGWFPAENTSEVTTDHQRRRNVRENRKLGLISIIIFRI</sequence>
<protein>
    <submittedName>
        <fullName evidence="5">Rho guanine nucleotide exchange factor (GEF) 15</fullName>
    </submittedName>
</protein>
<evidence type="ECO:0000313" key="6">
    <source>
        <dbReference type="Proteomes" id="UP000472260"/>
    </source>
</evidence>
<dbReference type="SUPFAM" id="SSF50044">
    <property type="entry name" value="SH3-domain"/>
    <property type="match status" value="1"/>
</dbReference>
<dbReference type="Gene3D" id="1.20.900.10">
    <property type="entry name" value="Dbl homology (DH) domain"/>
    <property type="match status" value="1"/>
</dbReference>
<dbReference type="PANTHER" id="PTHR12845">
    <property type="entry name" value="GUANINE NUCLEOTIDE EXCHANGE FACTOR"/>
    <property type="match status" value="1"/>
</dbReference>
<keyword evidence="6" id="KW-1185">Reference proteome</keyword>